<dbReference type="NCBIfam" id="TIGR00678">
    <property type="entry name" value="holB"/>
    <property type="match status" value="1"/>
</dbReference>
<evidence type="ECO:0000256" key="5">
    <source>
        <dbReference type="ARBA" id="ARBA00022705"/>
    </source>
</evidence>
<keyword evidence="4 9" id="KW-0548">Nucleotidyltransferase</keyword>
<dbReference type="InterPro" id="IPR015199">
    <property type="entry name" value="DNA_pol_III_delta_C"/>
</dbReference>
<evidence type="ECO:0000259" key="8">
    <source>
        <dbReference type="Pfam" id="PF09115"/>
    </source>
</evidence>
<evidence type="ECO:0000313" key="9">
    <source>
        <dbReference type="EMBL" id="WWD80043.1"/>
    </source>
</evidence>
<dbReference type="InterPro" id="IPR050238">
    <property type="entry name" value="DNA_Rep/Repair_Clamp_Loader"/>
</dbReference>
<dbReference type="OrthoDB" id="9810148at2"/>
<evidence type="ECO:0000256" key="7">
    <source>
        <dbReference type="ARBA" id="ARBA00049244"/>
    </source>
</evidence>
<dbReference type="Pfam" id="PF09115">
    <property type="entry name" value="DNApol3-delta_C"/>
    <property type="match status" value="1"/>
</dbReference>
<reference evidence="9 10" key="1">
    <citation type="submission" date="2024-01" db="EMBL/GenBank/DDBJ databases">
        <title>Complete Genome Sequence of Alkalicoccus halolimnae BZ-SZ-XJ29T, a Moderately Halophilic Bacterium Isolated from a Salt Lake.</title>
        <authorList>
            <person name="Zhao B."/>
        </authorList>
    </citation>
    <scope>NUCLEOTIDE SEQUENCE [LARGE SCALE GENOMIC DNA]</scope>
    <source>
        <strain evidence="9 10">BZ-SZ-XJ29</strain>
    </source>
</reference>
<dbReference type="GO" id="GO:0003887">
    <property type="term" value="F:DNA-directed DNA polymerase activity"/>
    <property type="evidence" value="ECO:0007669"/>
    <property type="project" value="UniProtKB-KW"/>
</dbReference>
<feature type="domain" description="DNA polymerase III delta subunit C-terminal" evidence="8">
    <location>
        <begin position="246"/>
        <end position="327"/>
    </location>
</feature>
<dbReference type="Gene3D" id="3.40.50.300">
    <property type="entry name" value="P-loop containing nucleotide triphosphate hydrolases"/>
    <property type="match status" value="1"/>
</dbReference>
<dbReference type="Pfam" id="PF13177">
    <property type="entry name" value="DNA_pol3_delta2"/>
    <property type="match status" value="1"/>
</dbReference>
<dbReference type="GO" id="GO:0003677">
    <property type="term" value="F:DNA binding"/>
    <property type="evidence" value="ECO:0007669"/>
    <property type="project" value="InterPro"/>
</dbReference>
<dbReference type="PANTHER" id="PTHR11669">
    <property type="entry name" value="REPLICATION FACTOR C / DNA POLYMERASE III GAMMA-TAU SUBUNIT"/>
    <property type="match status" value="1"/>
</dbReference>
<dbReference type="InterPro" id="IPR027417">
    <property type="entry name" value="P-loop_NTPase"/>
</dbReference>
<dbReference type="EMBL" id="CP144914">
    <property type="protein sequence ID" value="WWD80043.1"/>
    <property type="molecule type" value="Genomic_DNA"/>
</dbReference>
<keyword evidence="6" id="KW-0239">DNA-directed DNA polymerase</keyword>
<dbReference type="EC" id="2.7.7.7" evidence="1"/>
<name>A0A5C7F1P1_9BACI</name>
<dbReference type="GO" id="GO:0006261">
    <property type="term" value="P:DNA-templated DNA replication"/>
    <property type="evidence" value="ECO:0007669"/>
    <property type="project" value="TreeGrafter"/>
</dbReference>
<evidence type="ECO:0000256" key="2">
    <source>
        <dbReference type="ARBA" id="ARBA00014363"/>
    </source>
</evidence>
<keyword evidence="10" id="KW-1185">Reference proteome</keyword>
<dbReference type="InterPro" id="IPR004622">
    <property type="entry name" value="DNA_pol_HolB"/>
</dbReference>
<dbReference type="Proteomes" id="UP000321816">
    <property type="component" value="Chromosome"/>
</dbReference>
<dbReference type="FunFam" id="3.40.50.300:FF:001255">
    <property type="entry name" value="DNA polymerase III subunit delta"/>
    <property type="match status" value="1"/>
</dbReference>
<dbReference type="GO" id="GO:0008408">
    <property type="term" value="F:3'-5' exonuclease activity"/>
    <property type="evidence" value="ECO:0007669"/>
    <property type="project" value="InterPro"/>
</dbReference>
<dbReference type="KEGG" id="ahal:FTX54_000180"/>
<evidence type="ECO:0000256" key="1">
    <source>
        <dbReference type="ARBA" id="ARBA00012417"/>
    </source>
</evidence>
<evidence type="ECO:0000256" key="4">
    <source>
        <dbReference type="ARBA" id="ARBA00022695"/>
    </source>
</evidence>
<keyword evidence="5" id="KW-0235">DNA replication</keyword>
<protein>
    <recommendedName>
        <fullName evidence="2">DNA polymerase III subunit delta'</fullName>
        <ecNumber evidence="1">2.7.7.7</ecNumber>
    </recommendedName>
</protein>
<organism evidence="9 10">
    <name type="scientific">Alkalicoccus halolimnae</name>
    <dbReference type="NCBI Taxonomy" id="1667239"/>
    <lineage>
        <taxon>Bacteria</taxon>
        <taxon>Bacillati</taxon>
        <taxon>Bacillota</taxon>
        <taxon>Bacilli</taxon>
        <taxon>Bacillales</taxon>
        <taxon>Bacillaceae</taxon>
        <taxon>Alkalicoccus</taxon>
    </lineage>
</organism>
<gene>
    <name evidence="9" type="primary">holB</name>
    <name evidence="9" type="ORF">FTX54_000180</name>
</gene>
<dbReference type="PANTHER" id="PTHR11669:SF8">
    <property type="entry name" value="DNA POLYMERASE III SUBUNIT DELTA"/>
    <property type="match status" value="1"/>
</dbReference>
<dbReference type="NCBIfam" id="NF005972">
    <property type="entry name" value="PRK08058.1"/>
    <property type="match status" value="1"/>
</dbReference>
<sequence length="329" mass="37329">MKHWQELEETQPTVARVLQNSVIRKRLAHAYLFEGGRGTGKRAAAFLLAKAFLCEQTEAANPCLTCRECRRAESGNHPDMHVIHPDGATIKVEQIRQLKKEFSMRGMESQKKVYVVEEADKMSVGAANSLLKFLEEPEGESLAMLLTTNAYQMLPTILSRAQVMSFAPLSPDRVTRALVEEGYNEKEAGIAAKLTSDLTEAEQFFEEQWISQAREKVIQLIDDLILRPFDSFITLHETVIPFFPERETVQTALDLMMLWYRDVLRVQVGQSDAIVYIDQEEMLSKQAFQLSQGKLGNNLQAVMDAKRRVNANVSPQLVMEQLLLRLQEG</sequence>
<evidence type="ECO:0000313" key="10">
    <source>
        <dbReference type="Proteomes" id="UP000321816"/>
    </source>
</evidence>
<dbReference type="Gene3D" id="1.20.272.10">
    <property type="match status" value="1"/>
</dbReference>
<proteinExistence type="predicted"/>
<evidence type="ECO:0000256" key="6">
    <source>
        <dbReference type="ARBA" id="ARBA00022932"/>
    </source>
</evidence>
<accession>A0A5C7F1P1</accession>
<dbReference type="GO" id="GO:0009360">
    <property type="term" value="C:DNA polymerase III complex"/>
    <property type="evidence" value="ECO:0007669"/>
    <property type="project" value="InterPro"/>
</dbReference>
<keyword evidence="3 9" id="KW-0808">Transferase</keyword>
<evidence type="ECO:0000256" key="3">
    <source>
        <dbReference type="ARBA" id="ARBA00022679"/>
    </source>
</evidence>
<dbReference type="SUPFAM" id="SSF52540">
    <property type="entry name" value="P-loop containing nucleoside triphosphate hydrolases"/>
    <property type="match status" value="1"/>
</dbReference>
<dbReference type="AlphaFoldDB" id="A0A5C7F1P1"/>
<comment type="catalytic activity">
    <reaction evidence="7">
        <text>DNA(n) + a 2'-deoxyribonucleoside 5'-triphosphate = DNA(n+1) + diphosphate</text>
        <dbReference type="Rhea" id="RHEA:22508"/>
        <dbReference type="Rhea" id="RHEA-COMP:17339"/>
        <dbReference type="Rhea" id="RHEA-COMP:17340"/>
        <dbReference type="ChEBI" id="CHEBI:33019"/>
        <dbReference type="ChEBI" id="CHEBI:61560"/>
        <dbReference type="ChEBI" id="CHEBI:173112"/>
        <dbReference type="EC" id="2.7.7.7"/>
    </reaction>
</comment>
<dbReference type="RefSeq" id="WP_147805128.1">
    <property type="nucleotide sequence ID" value="NZ_CP144914.1"/>
</dbReference>